<keyword evidence="3" id="KW-1185">Reference proteome</keyword>
<proteinExistence type="predicted"/>
<dbReference type="SUPFAM" id="SSF52540">
    <property type="entry name" value="P-loop containing nucleoside triphosphate hydrolases"/>
    <property type="match status" value="1"/>
</dbReference>
<evidence type="ECO:0000313" key="2">
    <source>
        <dbReference type="EMBL" id="AIW03088.1"/>
    </source>
</evidence>
<keyword evidence="2" id="KW-0378">Hydrolase</keyword>
<gene>
    <name evidence="2" type="ORF">PM75_005</name>
</gene>
<keyword evidence="2" id="KW-0547">Nucleotide-binding</keyword>
<organism evidence="2 3">
    <name type="scientific">Proteus phage PM 75</name>
    <dbReference type="NCBI Taxonomy" id="1560282"/>
    <lineage>
        <taxon>Viruses</taxon>
        <taxon>Duplodnaviria</taxon>
        <taxon>Heunggongvirae</taxon>
        <taxon>Uroviricota</taxon>
        <taxon>Caudoviricetes</taxon>
        <taxon>Autographivirales</taxon>
        <taxon>Autoscriptoviridae</taxon>
        <taxon>Slopekvirinae</taxon>
        <taxon>Novosibovirus</taxon>
        <taxon>Novosibovirus PM75</taxon>
    </lineage>
</organism>
<dbReference type="GO" id="GO:0005524">
    <property type="term" value="F:ATP binding"/>
    <property type="evidence" value="ECO:0007669"/>
    <property type="project" value="InterPro"/>
</dbReference>
<dbReference type="InterPro" id="IPR027417">
    <property type="entry name" value="P-loop_NTPase"/>
</dbReference>
<dbReference type="Proteomes" id="UP000203269">
    <property type="component" value="Segment"/>
</dbReference>
<dbReference type="Gene3D" id="3.40.50.300">
    <property type="entry name" value="P-loop containing nucleotide triphosphate hydrolases"/>
    <property type="match status" value="1"/>
</dbReference>
<accession>A0A0F6NYI0</accession>
<name>A0A0F6NYI0_9CAUD</name>
<evidence type="ECO:0000259" key="1">
    <source>
        <dbReference type="Pfam" id="PF03796"/>
    </source>
</evidence>
<dbReference type="KEGG" id="vg:24724067"/>
<keyword evidence="2" id="KW-0067">ATP-binding</keyword>
<dbReference type="GO" id="GO:0003678">
    <property type="term" value="F:DNA helicase activity"/>
    <property type="evidence" value="ECO:0007669"/>
    <property type="project" value="InterPro"/>
</dbReference>
<dbReference type="GeneID" id="24724067"/>
<dbReference type="InterPro" id="IPR007694">
    <property type="entry name" value="DNA_helicase_DnaB-like_C"/>
</dbReference>
<evidence type="ECO:0000313" key="3">
    <source>
        <dbReference type="Proteomes" id="UP000203269"/>
    </source>
</evidence>
<dbReference type="Pfam" id="PF03796">
    <property type="entry name" value="DnaB_C"/>
    <property type="match status" value="1"/>
</dbReference>
<dbReference type="RefSeq" id="YP_009150294.1">
    <property type="nucleotide sequence ID" value="NC_027363.1"/>
</dbReference>
<dbReference type="OrthoDB" id="8207at10239"/>
<keyword evidence="2" id="KW-0347">Helicase</keyword>
<reference evidence="2 3" key="1">
    <citation type="submission" date="2014-10" db="EMBL/GenBank/DDBJ databases">
        <title>Proteus mirabilis bacteriophage PM 75.</title>
        <authorList>
            <person name="Shedko E.D."/>
            <person name="Morozova V.V."/>
            <person name="Tupikin A.E."/>
            <person name="Kabilov M.R."/>
            <person name="Kurilshikov A.M."/>
            <person name="Babkin I.V."/>
        </authorList>
    </citation>
    <scope>NUCLEOTIDE SEQUENCE [LARGE SCALE GENOMIC DNA]</scope>
</reference>
<dbReference type="EMBL" id="KM819694">
    <property type="protein sequence ID" value="AIW03088.1"/>
    <property type="molecule type" value="Genomic_DNA"/>
</dbReference>
<sequence length="432" mass="47950">MGVLMQLRSNSDTNIIKALCKRKTWDALVDTVPKEMLSADTQALLGWLKLYWSTYPDDTVVHWESMSTLLTLRGSQLPKEQLVLLKALMKKVQEVPDSTSVSVAQELTELAYSGEAGALIKRYQEGAEIDILEELQGLTKKYKQVAGTQASLIEWEDTSLTELLNDTDDDSGLKLCIFKEFKDKIRALRGGDLILVAAAPDAGKTSLIANIVTSLVHQMQQQEKYKQRCVYWLVNESMASRSRTRFYQAVAGHKTMQELKGMHSTGNLEKTIKSVLGGLSTVRLKDAHSMTMGQISALLEETKPAILVIDMVANIRGGQYETEHQNLEARWQQLRVLGCEHDCIIIGTSQLSKDGFNTLYPALHHLKESKVGVQGAVDLAIFMGRLDGAEFHTLRGISTPKNKLARSGMSSDIRFEVEFNGATCHFDDGAGL</sequence>
<feature type="domain" description="SF4 helicase" evidence="1">
    <location>
        <begin position="178"/>
        <end position="385"/>
    </location>
</feature>
<dbReference type="GO" id="GO:0006260">
    <property type="term" value="P:DNA replication"/>
    <property type="evidence" value="ECO:0007669"/>
    <property type="project" value="InterPro"/>
</dbReference>
<protein>
    <submittedName>
        <fullName evidence="2">Putative DNA helicase</fullName>
    </submittedName>
</protein>